<gene>
    <name evidence="2" type="ORF">NCGR_LOCUS22363</name>
</gene>
<keyword evidence="3" id="KW-1185">Reference proteome</keyword>
<keyword evidence="1" id="KW-0812">Transmembrane</keyword>
<keyword evidence="1" id="KW-1133">Transmembrane helix</keyword>
<keyword evidence="1" id="KW-0472">Membrane</keyword>
<name>A0A811P3B7_9POAL</name>
<comment type="caution">
    <text evidence="2">The sequence shown here is derived from an EMBL/GenBank/DDBJ whole genome shotgun (WGS) entry which is preliminary data.</text>
</comment>
<dbReference type="Proteomes" id="UP000604825">
    <property type="component" value="Unassembled WGS sequence"/>
</dbReference>
<reference evidence="2" key="1">
    <citation type="submission" date="2020-10" db="EMBL/GenBank/DDBJ databases">
        <authorList>
            <person name="Han B."/>
            <person name="Lu T."/>
            <person name="Zhao Q."/>
            <person name="Huang X."/>
            <person name="Zhao Y."/>
        </authorList>
    </citation>
    <scope>NUCLEOTIDE SEQUENCE</scope>
</reference>
<protein>
    <submittedName>
        <fullName evidence="2">Uncharacterized protein</fullName>
    </submittedName>
</protein>
<feature type="transmembrane region" description="Helical" evidence="1">
    <location>
        <begin position="138"/>
        <end position="157"/>
    </location>
</feature>
<evidence type="ECO:0000256" key="1">
    <source>
        <dbReference type="SAM" id="Phobius"/>
    </source>
</evidence>
<evidence type="ECO:0000313" key="2">
    <source>
        <dbReference type="EMBL" id="CAD6232763.1"/>
    </source>
</evidence>
<organism evidence="2 3">
    <name type="scientific">Miscanthus lutarioriparius</name>
    <dbReference type="NCBI Taxonomy" id="422564"/>
    <lineage>
        <taxon>Eukaryota</taxon>
        <taxon>Viridiplantae</taxon>
        <taxon>Streptophyta</taxon>
        <taxon>Embryophyta</taxon>
        <taxon>Tracheophyta</taxon>
        <taxon>Spermatophyta</taxon>
        <taxon>Magnoliopsida</taxon>
        <taxon>Liliopsida</taxon>
        <taxon>Poales</taxon>
        <taxon>Poaceae</taxon>
        <taxon>PACMAD clade</taxon>
        <taxon>Panicoideae</taxon>
        <taxon>Andropogonodae</taxon>
        <taxon>Andropogoneae</taxon>
        <taxon>Saccharinae</taxon>
        <taxon>Miscanthus</taxon>
    </lineage>
</organism>
<feature type="transmembrane region" description="Helical" evidence="1">
    <location>
        <begin position="33"/>
        <end position="55"/>
    </location>
</feature>
<dbReference type="AlphaFoldDB" id="A0A811P3B7"/>
<sequence>MEDDGKLPVTVAKNDTVAAHRPVSAAVELVSEWALLTAFGIAFAPALVVYILYYFHVHCTPSSIVLRCVDLTDAVAAEKAALWDGILCCCGGPVGRGGAGAAAPIRRIRHGPAFVALVAAILGTAYPGYLFYRISCTIAIFILAVGDVVMTIVLLLGPGGED</sequence>
<evidence type="ECO:0000313" key="3">
    <source>
        <dbReference type="Proteomes" id="UP000604825"/>
    </source>
</evidence>
<dbReference type="EMBL" id="CAJGYO010000005">
    <property type="protein sequence ID" value="CAD6232763.1"/>
    <property type="molecule type" value="Genomic_DNA"/>
</dbReference>
<feature type="transmembrane region" description="Helical" evidence="1">
    <location>
        <begin position="113"/>
        <end position="132"/>
    </location>
</feature>
<accession>A0A811P3B7</accession>
<dbReference type="OrthoDB" id="694606at2759"/>
<proteinExistence type="predicted"/>